<protein>
    <recommendedName>
        <fullName evidence="6">C3H1-type domain-containing protein</fullName>
    </recommendedName>
</protein>
<accession>L1K581</accession>
<keyword evidence="3 4" id="KW-0862">Zinc</keyword>
<dbReference type="OrthoDB" id="10682655at2759"/>
<dbReference type="KEGG" id="gtt:GUITHDRAFT_131702"/>
<dbReference type="PROSITE" id="PS50103">
    <property type="entry name" value="ZF_C3H1"/>
    <property type="match status" value="1"/>
</dbReference>
<dbReference type="HOGENOM" id="CLU_435784_0_0_1"/>
<name>L1K581_GUITC</name>
<dbReference type="EnsemblProtists" id="EKX55528">
    <property type="protein sequence ID" value="EKX55528"/>
    <property type="gene ID" value="GUITHDRAFT_131702"/>
</dbReference>
<feature type="domain" description="C3H1-type" evidence="6">
    <location>
        <begin position="480"/>
        <end position="508"/>
    </location>
</feature>
<dbReference type="EMBL" id="JH992965">
    <property type="protein sequence ID" value="EKX55528.1"/>
    <property type="molecule type" value="Genomic_DNA"/>
</dbReference>
<dbReference type="InterPro" id="IPR036855">
    <property type="entry name" value="Znf_CCCH_sf"/>
</dbReference>
<dbReference type="GeneID" id="17312149"/>
<gene>
    <name evidence="7" type="ORF">GUITHDRAFT_131702</name>
</gene>
<evidence type="ECO:0000256" key="1">
    <source>
        <dbReference type="ARBA" id="ARBA00022723"/>
    </source>
</evidence>
<sequence>MSSRRFMMGDYVPSDKNEGELMHVRELKGDLPPWYNPAQFSVWHKRWVRELEYQRLLHYRGYQNKQNVNELRHPGMSFGERISCFFQNFNNFSAPPSLGLHVILRRSMLPLVKVQQGPMLVSAGMRNIFPLFHDLNITVEDDEEEQVPVQHKHVPGKAEAKPLMPDFENLRISAKISTNVFLSWTWSWDAARQQRNLSAEEAEELMTSVKMVEVRIDGTERGEFMCEQDSGWGTPRGLQGLWLDCMKEGNHTVCLRVFRAPPRGYSKNMRGAWSSAIKFQVIPFYRNVSRVEDDNSPSARSHSQSRAKIDKRKLLVWEQTKDAISMAEKAEIMQGVMKELSQELSLPLPDVSEDLVLDEEQEALLKLLSNQSETLHQSFVSHARALERSRDLSSLFLRADDLGHALREQLNQNKWRQEEPPPPENVTVSWTSPGGNTTASSGDGLQLFAVEEEELWLIRETDKGLEEMNVTLASSDFTWQRKPRSCDFYMRNGFCLNGKTCRFLHSGRPARSSLQRAMASVLNSYPNEFEALRGEDSELEEEDLDQLMLLLGQDYPGWYLTRDRVAKLVKDVLPSIRKKRRKSSWAGMTTRMRRGRDTRDLGEASSSQAVDEAENTDDSFSRSSHHWP</sequence>
<evidence type="ECO:0000256" key="3">
    <source>
        <dbReference type="ARBA" id="ARBA00022833"/>
    </source>
</evidence>
<evidence type="ECO:0000256" key="4">
    <source>
        <dbReference type="PROSITE-ProRule" id="PRU00723"/>
    </source>
</evidence>
<dbReference type="SUPFAM" id="SSF90229">
    <property type="entry name" value="CCCH zinc finger"/>
    <property type="match status" value="1"/>
</dbReference>
<keyword evidence="2 4" id="KW-0863">Zinc-finger</keyword>
<evidence type="ECO:0000313" key="8">
    <source>
        <dbReference type="EnsemblProtists" id="EKX55528"/>
    </source>
</evidence>
<dbReference type="PaxDb" id="55529-EKX55528"/>
<dbReference type="AlphaFoldDB" id="L1K581"/>
<feature type="zinc finger region" description="C3H1-type" evidence="4">
    <location>
        <begin position="480"/>
        <end position="508"/>
    </location>
</feature>
<dbReference type="Pfam" id="PF00642">
    <property type="entry name" value="zf-CCCH"/>
    <property type="match status" value="1"/>
</dbReference>
<evidence type="ECO:0000259" key="6">
    <source>
        <dbReference type="PROSITE" id="PS50103"/>
    </source>
</evidence>
<reference evidence="8" key="3">
    <citation type="submission" date="2016-03" db="UniProtKB">
        <authorList>
            <consortium name="EnsemblProtists"/>
        </authorList>
    </citation>
    <scope>IDENTIFICATION</scope>
</reference>
<evidence type="ECO:0000313" key="9">
    <source>
        <dbReference type="Proteomes" id="UP000011087"/>
    </source>
</evidence>
<dbReference type="SMART" id="SM00356">
    <property type="entry name" value="ZnF_C3H1"/>
    <property type="match status" value="1"/>
</dbReference>
<reference evidence="7 9" key="1">
    <citation type="journal article" date="2012" name="Nature">
        <title>Algal genomes reveal evolutionary mosaicism and the fate of nucleomorphs.</title>
        <authorList>
            <consortium name="DOE Joint Genome Institute"/>
            <person name="Curtis B.A."/>
            <person name="Tanifuji G."/>
            <person name="Burki F."/>
            <person name="Gruber A."/>
            <person name="Irimia M."/>
            <person name="Maruyama S."/>
            <person name="Arias M.C."/>
            <person name="Ball S.G."/>
            <person name="Gile G.H."/>
            <person name="Hirakawa Y."/>
            <person name="Hopkins J.F."/>
            <person name="Kuo A."/>
            <person name="Rensing S.A."/>
            <person name="Schmutz J."/>
            <person name="Symeonidi A."/>
            <person name="Elias M."/>
            <person name="Eveleigh R.J."/>
            <person name="Herman E.K."/>
            <person name="Klute M.J."/>
            <person name="Nakayama T."/>
            <person name="Obornik M."/>
            <person name="Reyes-Prieto A."/>
            <person name="Armbrust E.V."/>
            <person name="Aves S.J."/>
            <person name="Beiko R.G."/>
            <person name="Coutinho P."/>
            <person name="Dacks J.B."/>
            <person name="Durnford D.G."/>
            <person name="Fast N.M."/>
            <person name="Green B.R."/>
            <person name="Grisdale C.J."/>
            <person name="Hempel F."/>
            <person name="Henrissat B."/>
            <person name="Hoppner M.P."/>
            <person name="Ishida K."/>
            <person name="Kim E."/>
            <person name="Koreny L."/>
            <person name="Kroth P.G."/>
            <person name="Liu Y."/>
            <person name="Malik S.B."/>
            <person name="Maier U.G."/>
            <person name="McRose D."/>
            <person name="Mock T."/>
            <person name="Neilson J.A."/>
            <person name="Onodera N.T."/>
            <person name="Poole A.M."/>
            <person name="Pritham E.J."/>
            <person name="Richards T.A."/>
            <person name="Rocap G."/>
            <person name="Roy S.W."/>
            <person name="Sarai C."/>
            <person name="Schaack S."/>
            <person name="Shirato S."/>
            <person name="Slamovits C.H."/>
            <person name="Spencer D.F."/>
            <person name="Suzuki S."/>
            <person name="Worden A.Z."/>
            <person name="Zauner S."/>
            <person name="Barry K."/>
            <person name="Bell C."/>
            <person name="Bharti A.K."/>
            <person name="Crow J.A."/>
            <person name="Grimwood J."/>
            <person name="Kramer R."/>
            <person name="Lindquist E."/>
            <person name="Lucas S."/>
            <person name="Salamov A."/>
            <person name="McFadden G.I."/>
            <person name="Lane C.E."/>
            <person name="Keeling P.J."/>
            <person name="Gray M.W."/>
            <person name="Grigoriev I.V."/>
            <person name="Archibald J.M."/>
        </authorList>
    </citation>
    <scope>NUCLEOTIDE SEQUENCE</scope>
    <source>
        <strain evidence="7 9">CCMP2712</strain>
    </source>
</reference>
<evidence type="ECO:0000313" key="7">
    <source>
        <dbReference type="EMBL" id="EKX55528.1"/>
    </source>
</evidence>
<organism evidence="7">
    <name type="scientific">Guillardia theta (strain CCMP2712)</name>
    <name type="common">Cryptophyte</name>
    <dbReference type="NCBI Taxonomy" id="905079"/>
    <lineage>
        <taxon>Eukaryota</taxon>
        <taxon>Cryptophyceae</taxon>
        <taxon>Pyrenomonadales</taxon>
        <taxon>Geminigeraceae</taxon>
        <taxon>Guillardia</taxon>
    </lineage>
</organism>
<dbReference type="GO" id="GO:0008270">
    <property type="term" value="F:zinc ion binding"/>
    <property type="evidence" value="ECO:0007669"/>
    <property type="project" value="UniProtKB-KW"/>
</dbReference>
<dbReference type="Proteomes" id="UP000011087">
    <property type="component" value="Unassembled WGS sequence"/>
</dbReference>
<feature type="region of interest" description="Disordered" evidence="5">
    <location>
        <begin position="583"/>
        <end position="628"/>
    </location>
</feature>
<dbReference type="InterPro" id="IPR000571">
    <property type="entry name" value="Znf_CCCH"/>
</dbReference>
<proteinExistence type="predicted"/>
<dbReference type="RefSeq" id="XP_005842508.1">
    <property type="nucleotide sequence ID" value="XM_005842451.1"/>
</dbReference>
<evidence type="ECO:0000256" key="2">
    <source>
        <dbReference type="ARBA" id="ARBA00022771"/>
    </source>
</evidence>
<keyword evidence="1 4" id="KW-0479">Metal-binding</keyword>
<evidence type="ECO:0000256" key="5">
    <source>
        <dbReference type="SAM" id="MobiDB-lite"/>
    </source>
</evidence>
<reference evidence="9" key="2">
    <citation type="submission" date="2012-11" db="EMBL/GenBank/DDBJ databases">
        <authorList>
            <person name="Kuo A."/>
            <person name="Curtis B.A."/>
            <person name="Tanifuji G."/>
            <person name="Burki F."/>
            <person name="Gruber A."/>
            <person name="Irimia M."/>
            <person name="Maruyama S."/>
            <person name="Arias M.C."/>
            <person name="Ball S.G."/>
            <person name="Gile G.H."/>
            <person name="Hirakawa Y."/>
            <person name="Hopkins J.F."/>
            <person name="Rensing S.A."/>
            <person name="Schmutz J."/>
            <person name="Symeonidi A."/>
            <person name="Elias M."/>
            <person name="Eveleigh R.J."/>
            <person name="Herman E.K."/>
            <person name="Klute M.J."/>
            <person name="Nakayama T."/>
            <person name="Obornik M."/>
            <person name="Reyes-Prieto A."/>
            <person name="Armbrust E.V."/>
            <person name="Aves S.J."/>
            <person name="Beiko R.G."/>
            <person name="Coutinho P."/>
            <person name="Dacks J.B."/>
            <person name="Durnford D.G."/>
            <person name="Fast N.M."/>
            <person name="Green B.R."/>
            <person name="Grisdale C."/>
            <person name="Hempe F."/>
            <person name="Henrissat B."/>
            <person name="Hoppner M.P."/>
            <person name="Ishida K.-I."/>
            <person name="Kim E."/>
            <person name="Koreny L."/>
            <person name="Kroth P.G."/>
            <person name="Liu Y."/>
            <person name="Malik S.-B."/>
            <person name="Maier U.G."/>
            <person name="McRose D."/>
            <person name="Mock T."/>
            <person name="Neilson J.A."/>
            <person name="Onodera N.T."/>
            <person name="Poole A.M."/>
            <person name="Pritham E.J."/>
            <person name="Richards T.A."/>
            <person name="Rocap G."/>
            <person name="Roy S.W."/>
            <person name="Sarai C."/>
            <person name="Schaack S."/>
            <person name="Shirato S."/>
            <person name="Slamovits C.H."/>
            <person name="Spencer D.F."/>
            <person name="Suzuki S."/>
            <person name="Worden A.Z."/>
            <person name="Zauner S."/>
            <person name="Barry K."/>
            <person name="Bell C."/>
            <person name="Bharti A.K."/>
            <person name="Crow J.A."/>
            <person name="Grimwood J."/>
            <person name="Kramer R."/>
            <person name="Lindquist E."/>
            <person name="Lucas S."/>
            <person name="Salamov A."/>
            <person name="McFadden G.I."/>
            <person name="Lane C.E."/>
            <person name="Keeling P.J."/>
            <person name="Gray M.W."/>
            <person name="Grigoriev I.V."/>
            <person name="Archibald J.M."/>
        </authorList>
    </citation>
    <scope>NUCLEOTIDE SEQUENCE</scope>
    <source>
        <strain evidence="9">CCMP2712</strain>
    </source>
</reference>
<keyword evidence="9" id="KW-1185">Reference proteome</keyword>